<dbReference type="PANTHER" id="PTHR30290">
    <property type="entry name" value="PERIPLASMIC BINDING COMPONENT OF ABC TRANSPORTER"/>
    <property type="match status" value="1"/>
</dbReference>
<evidence type="ECO:0000256" key="3">
    <source>
        <dbReference type="ARBA" id="ARBA00022729"/>
    </source>
</evidence>
<keyword evidence="3" id="KW-0732">Signal</keyword>
<comment type="caution">
    <text evidence="5">The sequence shown here is derived from an EMBL/GenBank/DDBJ whole genome shotgun (WGS) entry which is preliminary data.</text>
</comment>
<dbReference type="InterPro" id="IPR000914">
    <property type="entry name" value="SBP_5_dom"/>
</dbReference>
<dbReference type="PANTHER" id="PTHR30290:SF9">
    <property type="entry name" value="OLIGOPEPTIDE-BINDING PROTEIN APPA"/>
    <property type="match status" value="1"/>
</dbReference>
<feature type="domain" description="SLH" evidence="4">
    <location>
        <begin position="38"/>
        <end position="98"/>
    </location>
</feature>
<evidence type="ECO:0000256" key="1">
    <source>
        <dbReference type="ARBA" id="ARBA00005695"/>
    </source>
</evidence>
<sequence length="769" mass="88177">MISTQRFIHGRQKPFKYLISLFTLLTLLFTLFYLPVKATTITFRDINNHQFQKQIEILQKEGLIVGFPDRTFRPDAYISRAEMAVLLRKAKKLLEDRTTVNPFKDVPINHWALNSILAVHRAGFMRGFPDGTFRPRALLSRAELAALIGQAKGLKSEAAKIAAPMVRANDEALIPRWAIGWVTLGYFPEHQYLTYRPRRMSAPRDSATRGEVAYAVYQLLYPPKKGGIVQVAMNAEPDTLNTWVGVMMAMHTVNFTWAYPPAVGRDEDWNPYPGVLTKRPSVEDGTIKIKGEAMEVIYNFREGIRYSDGEIADVYDWAYAFMVLQDPLTPTTRSPLDDKVDTARGRGAFGVRGFDILDSHSVRVYYKELDWRVDLWVPGAWLPGSMALYPQHILEKVYNRMKDTGNSEVFRTDETMNRKPVGYGPYRVTEWKPGSFITLERNPYYAFGKPLLDGIIFRFIPDTTTLLARVISGRDVDVAALGLGFDQAMILKERGPKHVRAYFADGFIFEHLGVNMDDSILRDIRVRKALSYAIDREKIVNVFFGGKQKPAYTFFHPNHWAYSSPKIKYVFNPEKARQLLEEAGWRMGRGGIRFKDGVKLAIVLETIAGDSLRGKVQATLAFMWNDVGVEVDISKNRPSAAFITRARRREFSHLIMFAWTLRPTSMGESFFREEFIPSPANNFIGHNWYGYRNKEVTELLTRVSTEMTEEGRKRVLHRMEEIVLDELPVIPLYFRLAVTTAKTNLVNYKPGGIADTPPTWNVFEWYFDR</sequence>
<dbReference type="AlphaFoldDB" id="A0A9E2F6F0"/>
<dbReference type="Proteomes" id="UP000811545">
    <property type="component" value="Unassembled WGS sequence"/>
</dbReference>
<feature type="domain" description="SLH" evidence="4">
    <location>
        <begin position="99"/>
        <end position="162"/>
    </location>
</feature>
<dbReference type="Pfam" id="PF00395">
    <property type="entry name" value="SLH"/>
    <property type="match status" value="2"/>
</dbReference>
<proteinExistence type="inferred from homology"/>
<gene>
    <name evidence="5" type="primary">appA_3</name>
    <name evidence="5" type="ORF">DDT42_01160</name>
</gene>
<accession>A0A9E2F6F0</accession>
<evidence type="ECO:0000313" key="5">
    <source>
        <dbReference type="EMBL" id="MBT9145290.1"/>
    </source>
</evidence>
<protein>
    <submittedName>
        <fullName evidence="5">Oligopeptide-binding protein AppA</fullName>
    </submittedName>
</protein>
<dbReference type="PROSITE" id="PS51272">
    <property type="entry name" value="SLH"/>
    <property type="match status" value="2"/>
</dbReference>
<name>A0A9E2F6F0_PSYF1</name>
<evidence type="ECO:0000313" key="6">
    <source>
        <dbReference type="Proteomes" id="UP000811545"/>
    </source>
</evidence>
<evidence type="ECO:0000259" key="4">
    <source>
        <dbReference type="PROSITE" id="PS51272"/>
    </source>
</evidence>
<dbReference type="Pfam" id="PF00496">
    <property type="entry name" value="SBP_bac_5"/>
    <property type="match status" value="1"/>
</dbReference>
<dbReference type="InterPro" id="IPR039424">
    <property type="entry name" value="SBP_5"/>
</dbReference>
<reference evidence="5 6" key="1">
    <citation type="journal article" date="2021" name="bioRxiv">
        <title>Unique metabolic strategies in Hadean analogues reveal hints for primordial physiology.</title>
        <authorList>
            <person name="Nobu M.K."/>
            <person name="Nakai R."/>
            <person name="Tamazawa S."/>
            <person name="Mori H."/>
            <person name="Toyoda A."/>
            <person name="Ijiri A."/>
            <person name="Suzuki S."/>
            <person name="Kurokawa K."/>
            <person name="Kamagata Y."/>
            <person name="Tamaki H."/>
        </authorList>
    </citation>
    <scope>NUCLEOTIDE SEQUENCE [LARGE SCALE GENOMIC DNA]</scope>
    <source>
        <strain evidence="5">BS525</strain>
    </source>
</reference>
<dbReference type="GO" id="GO:1904680">
    <property type="term" value="F:peptide transmembrane transporter activity"/>
    <property type="evidence" value="ECO:0007669"/>
    <property type="project" value="TreeGrafter"/>
</dbReference>
<organism evidence="5 6">
    <name type="scientific">Psychracetigena formicireducens</name>
    <dbReference type="NCBI Taxonomy" id="2986056"/>
    <lineage>
        <taxon>Bacteria</taxon>
        <taxon>Bacillati</taxon>
        <taxon>Candidatus Lithacetigenota</taxon>
        <taxon>Candidatus Psychracetigena</taxon>
    </lineage>
</organism>
<dbReference type="Gene3D" id="3.40.190.10">
    <property type="entry name" value="Periplasmic binding protein-like II"/>
    <property type="match status" value="1"/>
</dbReference>
<keyword evidence="2" id="KW-0813">Transport</keyword>
<dbReference type="GO" id="GO:0015833">
    <property type="term" value="P:peptide transport"/>
    <property type="evidence" value="ECO:0007669"/>
    <property type="project" value="TreeGrafter"/>
</dbReference>
<dbReference type="SUPFAM" id="SSF53850">
    <property type="entry name" value="Periplasmic binding protein-like II"/>
    <property type="match status" value="1"/>
</dbReference>
<dbReference type="CDD" id="cd08513">
    <property type="entry name" value="PBP2_thermophilic_Hb8_like"/>
    <property type="match status" value="1"/>
</dbReference>
<comment type="similarity">
    <text evidence="1">Belongs to the bacterial solute-binding protein 5 family.</text>
</comment>
<evidence type="ECO:0000256" key="2">
    <source>
        <dbReference type="ARBA" id="ARBA00022448"/>
    </source>
</evidence>
<dbReference type="Gene3D" id="3.10.105.10">
    <property type="entry name" value="Dipeptide-binding Protein, Domain 3"/>
    <property type="match status" value="1"/>
</dbReference>
<dbReference type="InterPro" id="IPR001119">
    <property type="entry name" value="SLH_dom"/>
</dbReference>
<dbReference type="EMBL" id="QLTW01000071">
    <property type="protein sequence ID" value="MBT9145290.1"/>
    <property type="molecule type" value="Genomic_DNA"/>
</dbReference>